<evidence type="ECO:0000313" key="8">
    <source>
        <dbReference type="EMBL" id="SKA83366.1"/>
    </source>
</evidence>
<organism evidence="8 9">
    <name type="scientific">Thiothrix eikelboomii</name>
    <dbReference type="NCBI Taxonomy" id="92487"/>
    <lineage>
        <taxon>Bacteria</taxon>
        <taxon>Pseudomonadati</taxon>
        <taxon>Pseudomonadota</taxon>
        <taxon>Gammaproteobacteria</taxon>
        <taxon>Thiotrichales</taxon>
        <taxon>Thiotrichaceae</taxon>
        <taxon>Thiothrix</taxon>
    </lineage>
</organism>
<dbReference type="SUPFAM" id="SSF54292">
    <property type="entry name" value="2Fe-2S ferredoxin-like"/>
    <property type="match status" value="1"/>
</dbReference>
<dbReference type="SUPFAM" id="SSF47741">
    <property type="entry name" value="CO dehydrogenase ISP C-domain like"/>
    <property type="match status" value="1"/>
</dbReference>
<dbReference type="InterPro" id="IPR006058">
    <property type="entry name" value="2Fe2S_fd_BS"/>
</dbReference>
<dbReference type="InterPro" id="IPR001041">
    <property type="entry name" value="2Fe-2S_ferredoxin-type"/>
</dbReference>
<keyword evidence="3" id="KW-0274">FAD</keyword>
<gene>
    <name evidence="8" type="ORF">SAMN02745130_02392</name>
</gene>
<dbReference type="PROSITE" id="PS51085">
    <property type="entry name" value="2FE2S_FER_2"/>
    <property type="match status" value="1"/>
</dbReference>
<keyword evidence="5" id="KW-0408">Iron</keyword>
<dbReference type="Pfam" id="PF03450">
    <property type="entry name" value="CO_deh_flav_C"/>
    <property type="match status" value="1"/>
</dbReference>
<dbReference type="Pfam" id="PF01799">
    <property type="entry name" value="Fer2_2"/>
    <property type="match status" value="1"/>
</dbReference>
<keyword evidence="1" id="KW-0285">Flavoprotein</keyword>
<dbReference type="InterPro" id="IPR016166">
    <property type="entry name" value="FAD-bd_PCMH"/>
</dbReference>
<dbReference type="InterPro" id="IPR016169">
    <property type="entry name" value="FAD-bd_PCMH_sub2"/>
</dbReference>
<dbReference type="PROSITE" id="PS51387">
    <property type="entry name" value="FAD_PCMH"/>
    <property type="match status" value="1"/>
</dbReference>
<dbReference type="InterPro" id="IPR036010">
    <property type="entry name" value="2Fe-2S_ferredoxin-like_sf"/>
</dbReference>
<reference evidence="8 9" key="1">
    <citation type="submission" date="2017-02" db="EMBL/GenBank/DDBJ databases">
        <authorList>
            <person name="Peterson S.W."/>
        </authorList>
    </citation>
    <scope>NUCLEOTIDE SEQUENCE [LARGE SCALE GENOMIC DNA]</scope>
    <source>
        <strain evidence="8 9">ATCC 49788</strain>
    </source>
</reference>
<proteinExistence type="predicted"/>
<dbReference type="CDD" id="cd00207">
    <property type="entry name" value="fer2"/>
    <property type="match status" value="1"/>
</dbReference>
<evidence type="ECO:0000256" key="3">
    <source>
        <dbReference type="ARBA" id="ARBA00022827"/>
    </source>
</evidence>
<evidence type="ECO:0000256" key="1">
    <source>
        <dbReference type="ARBA" id="ARBA00022630"/>
    </source>
</evidence>
<sequence length="489" mass="53620">MQAATRNKLSFMLDGKRIDLNTLKPTTTVLSFLREYLNRTGTKEGCAEGDCGACTVVVADLHRGGLRYRAINACIQFLPILDGKCLYTVESLKRQQTLHPVQQALLDCHASQCGFCTPGFVMSLFALYKTQAQPSRERIASALSGNLCRCTGYRPILEAGQRMYHYAESLPATQRDLVSAPVGDSTGQAELIAQLQALASNSSLYLQHEDASFFAPQTLNKLADYLIAEPDARKLAGGTDLGLWVTKQHRDLNKLVYLGAVAELTLIKKTSEALEIGAAVSLEEAYQALTAEYPELDDLYERFASLPIRNSGTLVGNLANGSPIGDSMPALIALGAKLVLQQGQHIRHLALEAFYLGYQQQDLREGEFIRAVLIPLPKPAQIFRTWKIAKRFGQDISAVCAAFALEREAGQVTAIRIAFGGMAAIPKRATHTEQALLGQVWNADCLEQAIPALRQDFQPLTDLRASADYRALVAANLLRKFFMQVEGQL</sequence>
<dbReference type="Gene3D" id="1.10.150.120">
    <property type="entry name" value="[2Fe-2S]-binding domain"/>
    <property type="match status" value="1"/>
</dbReference>
<dbReference type="Gene3D" id="3.30.390.50">
    <property type="entry name" value="CO dehydrogenase flavoprotein, C-terminal domain"/>
    <property type="match status" value="1"/>
</dbReference>
<dbReference type="Pfam" id="PF00111">
    <property type="entry name" value="Fer2"/>
    <property type="match status" value="1"/>
</dbReference>
<evidence type="ECO:0000256" key="5">
    <source>
        <dbReference type="ARBA" id="ARBA00023004"/>
    </source>
</evidence>
<dbReference type="InterPro" id="IPR002888">
    <property type="entry name" value="2Fe-2S-bd"/>
</dbReference>
<accession>A0A1T4X1D3</accession>
<dbReference type="InterPro" id="IPR016167">
    <property type="entry name" value="FAD-bd_PCMH_sub1"/>
</dbReference>
<evidence type="ECO:0000313" key="9">
    <source>
        <dbReference type="Proteomes" id="UP000190460"/>
    </source>
</evidence>
<keyword evidence="9" id="KW-1185">Reference proteome</keyword>
<dbReference type="OrthoDB" id="9775084at2"/>
<dbReference type="AlphaFoldDB" id="A0A1T4X1D3"/>
<evidence type="ECO:0000259" key="6">
    <source>
        <dbReference type="PROSITE" id="PS51085"/>
    </source>
</evidence>
<dbReference type="RefSeq" id="WP_078922862.1">
    <property type="nucleotide sequence ID" value="NZ_FUYB01000011.1"/>
</dbReference>
<feature type="domain" description="2Fe-2S ferredoxin-type" evidence="6">
    <location>
        <begin position="7"/>
        <end position="92"/>
    </location>
</feature>
<dbReference type="InterPro" id="IPR014307">
    <property type="entry name" value="Xanthine_DH_ssu"/>
</dbReference>
<dbReference type="InterPro" id="IPR036884">
    <property type="entry name" value="2Fe-2S-bd_dom_sf"/>
</dbReference>
<feature type="domain" description="FAD-binding PCMH-type" evidence="7">
    <location>
        <begin position="206"/>
        <end position="379"/>
    </location>
</feature>
<dbReference type="SUPFAM" id="SSF56176">
    <property type="entry name" value="FAD-binding/transporter-associated domain-like"/>
    <property type="match status" value="1"/>
</dbReference>
<dbReference type="PROSITE" id="PS00197">
    <property type="entry name" value="2FE2S_FER_1"/>
    <property type="match status" value="1"/>
</dbReference>
<dbReference type="InterPro" id="IPR005107">
    <property type="entry name" value="CO_DH_flav_C"/>
</dbReference>
<dbReference type="InterPro" id="IPR036318">
    <property type="entry name" value="FAD-bd_PCMH-like_sf"/>
</dbReference>
<protein>
    <submittedName>
        <fullName evidence="8">Xanthine dehydrogenase small subunit</fullName>
    </submittedName>
</protein>
<evidence type="ECO:0000256" key="2">
    <source>
        <dbReference type="ARBA" id="ARBA00022723"/>
    </source>
</evidence>
<dbReference type="PANTHER" id="PTHR45444:SF3">
    <property type="entry name" value="XANTHINE DEHYDROGENASE"/>
    <property type="match status" value="1"/>
</dbReference>
<dbReference type="InterPro" id="IPR002346">
    <property type="entry name" value="Mopterin_DH_FAD-bd"/>
</dbReference>
<dbReference type="InterPro" id="IPR036683">
    <property type="entry name" value="CO_DH_flav_C_dom_sf"/>
</dbReference>
<dbReference type="InterPro" id="IPR012175">
    <property type="entry name" value="Xanth_DH_ssu_bac"/>
</dbReference>
<dbReference type="InterPro" id="IPR016208">
    <property type="entry name" value="Ald_Oxase/xanthine_DH-like"/>
</dbReference>
<dbReference type="GO" id="GO:0071949">
    <property type="term" value="F:FAD binding"/>
    <property type="evidence" value="ECO:0007669"/>
    <property type="project" value="InterPro"/>
</dbReference>
<dbReference type="GO" id="GO:0004854">
    <property type="term" value="F:xanthine dehydrogenase activity"/>
    <property type="evidence" value="ECO:0007669"/>
    <property type="project" value="InterPro"/>
</dbReference>
<dbReference type="EMBL" id="FUYB01000011">
    <property type="protein sequence ID" value="SKA83366.1"/>
    <property type="molecule type" value="Genomic_DNA"/>
</dbReference>
<dbReference type="PANTHER" id="PTHR45444">
    <property type="entry name" value="XANTHINE DEHYDROGENASE"/>
    <property type="match status" value="1"/>
</dbReference>
<dbReference type="NCBIfam" id="TIGR02963">
    <property type="entry name" value="xanthine_xdhA"/>
    <property type="match status" value="1"/>
</dbReference>
<dbReference type="Pfam" id="PF00941">
    <property type="entry name" value="FAD_binding_5"/>
    <property type="match status" value="1"/>
</dbReference>
<keyword evidence="4" id="KW-0560">Oxidoreductase</keyword>
<evidence type="ECO:0000256" key="4">
    <source>
        <dbReference type="ARBA" id="ARBA00023002"/>
    </source>
</evidence>
<dbReference type="SUPFAM" id="SSF55447">
    <property type="entry name" value="CO dehydrogenase flavoprotein C-terminal domain-like"/>
    <property type="match status" value="1"/>
</dbReference>
<dbReference type="Gene3D" id="3.30.465.10">
    <property type="match status" value="1"/>
</dbReference>
<dbReference type="Gene3D" id="3.10.20.30">
    <property type="match status" value="1"/>
</dbReference>
<dbReference type="STRING" id="92487.SAMN02745130_02392"/>
<keyword evidence="2" id="KW-0479">Metal-binding</keyword>
<dbReference type="Gene3D" id="3.30.43.10">
    <property type="entry name" value="Uridine Diphospho-n-acetylenolpyruvylglucosamine Reductase, domain 2"/>
    <property type="match status" value="1"/>
</dbReference>
<evidence type="ECO:0000259" key="7">
    <source>
        <dbReference type="PROSITE" id="PS51387"/>
    </source>
</evidence>
<dbReference type="GO" id="GO:0051537">
    <property type="term" value="F:2 iron, 2 sulfur cluster binding"/>
    <property type="evidence" value="ECO:0007669"/>
    <property type="project" value="InterPro"/>
</dbReference>
<name>A0A1T4X1D3_9GAMM</name>
<dbReference type="InterPro" id="IPR012675">
    <property type="entry name" value="Beta-grasp_dom_sf"/>
</dbReference>
<dbReference type="SMART" id="SM01092">
    <property type="entry name" value="CO_deh_flav_C"/>
    <property type="match status" value="1"/>
</dbReference>
<dbReference type="Proteomes" id="UP000190460">
    <property type="component" value="Unassembled WGS sequence"/>
</dbReference>
<dbReference type="PIRSF" id="PIRSF036557">
    <property type="entry name" value="XdhA_RC"/>
    <property type="match status" value="1"/>
</dbReference>
<dbReference type="GO" id="GO:0005506">
    <property type="term" value="F:iron ion binding"/>
    <property type="evidence" value="ECO:0007669"/>
    <property type="project" value="InterPro"/>
</dbReference>